<organism evidence="5 6">
    <name type="scientific">Desulfonema limicola</name>
    <dbReference type="NCBI Taxonomy" id="45656"/>
    <lineage>
        <taxon>Bacteria</taxon>
        <taxon>Pseudomonadati</taxon>
        <taxon>Thermodesulfobacteriota</taxon>
        <taxon>Desulfobacteria</taxon>
        <taxon>Desulfobacterales</taxon>
        <taxon>Desulfococcaceae</taxon>
        <taxon>Desulfonema</taxon>
    </lineage>
</organism>
<dbReference type="Proteomes" id="UP000663720">
    <property type="component" value="Chromosome"/>
</dbReference>
<dbReference type="GO" id="GO:0016887">
    <property type="term" value="F:ATP hydrolysis activity"/>
    <property type="evidence" value="ECO:0007669"/>
    <property type="project" value="TreeGrafter"/>
</dbReference>
<feature type="transmembrane region" description="Helical" evidence="3">
    <location>
        <begin position="120"/>
        <end position="141"/>
    </location>
</feature>
<name>A0A975B3V8_9BACT</name>
<dbReference type="EMBL" id="CP061799">
    <property type="protein sequence ID" value="QTA78293.1"/>
    <property type="molecule type" value="Genomic_DNA"/>
</dbReference>
<evidence type="ECO:0000256" key="1">
    <source>
        <dbReference type="ARBA" id="ARBA00022741"/>
    </source>
</evidence>
<dbReference type="SUPFAM" id="SSF52540">
    <property type="entry name" value="P-loop containing nucleoside triphosphate hydrolases"/>
    <property type="match status" value="1"/>
</dbReference>
<accession>A0A975B3V8</accession>
<keyword evidence="3" id="KW-0472">Membrane</keyword>
<dbReference type="InterPro" id="IPR050625">
    <property type="entry name" value="ParA/MinD_ATPase"/>
</dbReference>
<keyword evidence="3" id="KW-1133">Transmembrane helix</keyword>
<dbReference type="Gene3D" id="3.40.50.300">
    <property type="entry name" value="P-loop containing nucleotide triphosphate hydrolases"/>
    <property type="match status" value="1"/>
</dbReference>
<keyword evidence="3" id="KW-0812">Transmembrane</keyword>
<proteinExistence type="predicted"/>
<keyword evidence="2" id="KW-0067">ATP-binding</keyword>
<feature type="domain" description="CobQ/CobB/MinD/ParA nucleotide binding" evidence="4">
    <location>
        <begin position="11"/>
        <end position="268"/>
    </location>
</feature>
<dbReference type="GO" id="GO:0051782">
    <property type="term" value="P:negative regulation of cell division"/>
    <property type="evidence" value="ECO:0007669"/>
    <property type="project" value="TreeGrafter"/>
</dbReference>
<evidence type="ECO:0000259" key="4">
    <source>
        <dbReference type="Pfam" id="PF01656"/>
    </source>
</evidence>
<dbReference type="InterPro" id="IPR027417">
    <property type="entry name" value="P-loop_NTPase"/>
</dbReference>
<sequence>MKTKKTTIIPIASGKGGVGKSIFAANLSIALARLGHSTIAVDLDLGSSNLYTCLGMTNTYPGIGDFLKSKNVKFNDLPVQTSIPNLKFLPGDGQTPFMANLSSSQRLNLLKSLKELPARYLILDLGAGTMFSILNFFGLTYKSMMVTTFDTMSIMNCVMFLRNFIFRILCKAVYEDQEVLKILLQRFQQPTGYEPVTMRSLLQDVKKRNPGLAQRAEEKCRKYRPRIVFNMGSHSDDLDMLPKFDAALNQGLSIEPEYFGFMPFDEHVRNAARNREVLMLAHPDSIAASAIERLANQVINNWDNSTENSMSILKTETKKLYKNGKRG</sequence>
<dbReference type="Pfam" id="PF01656">
    <property type="entry name" value="CbiA"/>
    <property type="match status" value="1"/>
</dbReference>
<dbReference type="InterPro" id="IPR002586">
    <property type="entry name" value="CobQ/CobB/MinD/ParA_Nub-bd_dom"/>
</dbReference>
<dbReference type="GO" id="GO:0005524">
    <property type="term" value="F:ATP binding"/>
    <property type="evidence" value="ECO:0007669"/>
    <property type="project" value="UniProtKB-KW"/>
</dbReference>
<keyword evidence="1" id="KW-0547">Nucleotide-binding</keyword>
<evidence type="ECO:0000256" key="3">
    <source>
        <dbReference type="SAM" id="Phobius"/>
    </source>
</evidence>
<keyword evidence="6" id="KW-1185">Reference proteome</keyword>
<reference evidence="5" key="1">
    <citation type="journal article" date="2021" name="Microb. Physiol.">
        <title>Proteogenomic Insights into the Physiology of Marine, Sulfate-Reducing, Filamentous Desulfonema limicola and Desulfonema magnum.</title>
        <authorList>
            <person name="Schnaars V."/>
            <person name="Wohlbrand L."/>
            <person name="Scheve S."/>
            <person name="Hinrichs C."/>
            <person name="Reinhardt R."/>
            <person name="Rabus R."/>
        </authorList>
    </citation>
    <scope>NUCLEOTIDE SEQUENCE</scope>
    <source>
        <strain evidence="5">5ac10</strain>
    </source>
</reference>
<evidence type="ECO:0000313" key="5">
    <source>
        <dbReference type="EMBL" id="QTA78293.1"/>
    </source>
</evidence>
<protein>
    <submittedName>
        <fullName evidence="5">CobQ/CobB/MinD/ParA nucleotide binding domain-containing protein</fullName>
    </submittedName>
</protein>
<dbReference type="PANTHER" id="PTHR43384">
    <property type="entry name" value="SEPTUM SITE-DETERMINING PROTEIN MIND HOMOLOG, CHLOROPLASTIC-RELATED"/>
    <property type="match status" value="1"/>
</dbReference>
<dbReference type="KEGG" id="dli:dnl_05140"/>
<dbReference type="RefSeq" id="WP_207690176.1">
    <property type="nucleotide sequence ID" value="NZ_CP061799.1"/>
</dbReference>
<evidence type="ECO:0000313" key="6">
    <source>
        <dbReference type="Proteomes" id="UP000663720"/>
    </source>
</evidence>
<gene>
    <name evidence="5" type="ORF">dnl_05140</name>
</gene>
<dbReference type="PANTHER" id="PTHR43384:SF4">
    <property type="entry name" value="CELLULOSE BIOSYNTHESIS PROTEIN BCSQ-RELATED"/>
    <property type="match status" value="1"/>
</dbReference>
<evidence type="ECO:0000256" key="2">
    <source>
        <dbReference type="ARBA" id="ARBA00022840"/>
    </source>
</evidence>
<feature type="transmembrane region" description="Helical" evidence="3">
    <location>
        <begin position="153"/>
        <end position="174"/>
    </location>
</feature>
<dbReference type="GO" id="GO:0009898">
    <property type="term" value="C:cytoplasmic side of plasma membrane"/>
    <property type="evidence" value="ECO:0007669"/>
    <property type="project" value="TreeGrafter"/>
</dbReference>
<dbReference type="AlphaFoldDB" id="A0A975B3V8"/>
<dbReference type="GO" id="GO:0005829">
    <property type="term" value="C:cytosol"/>
    <property type="evidence" value="ECO:0007669"/>
    <property type="project" value="TreeGrafter"/>
</dbReference>